<dbReference type="EMBL" id="JAACJJ010000014">
    <property type="protein sequence ID" value="KAF5326906.1"/>
    <property type="molecule type" value="Genomic_DNA"/>
</dbReference>
<name>A0A8H5F7U0_9AGAR</name>
<evidence type="ECO:0000256" key="1">
    <source>
        <dbReference type="SAM" id="MobiDB-lite"/>
    </source>
</evidence>
<organism evidence="2 3">
    <name type="scientific">Psilocybe cf. subviscida</name>
    <dbReference type="NCBI Taxonomy" id="2480587"/>
    <lineage>
        <taxon>Eukaryota</taxon>
        <taxon>Fungi</taxon>
        <taxon>Dikarya</taxon>
        <taxon>Basidiomycota</taxon>
        <taxon>Agaricomycotina</taxon>
        <taxon>Agaricomycetes</taxon>
        <taxon>Agaricomycetidae</taxon>
        <taxon>Agaricales</taxon>
        <taxon>Agaricineae</taxon>
        <taxon>Strophariaceae</taxon>
        <taxon>Psilocybe</taxon>
    </lineage>
</organism>
<proteinExistence type="predicted"/>
<evidence type="ECO:0000313" key="2">
    <source>
        <dbReference type="EMBL" id="KAF5326906.1"/>
    </source>
</evidence>
<protein>
    <submittedName>
        <fullName evidence="2">Uncharacterized protein</fullName>
    </submittedName>
</protein>
<gene>
    <name evidence="2" type="ORF">D9619_004356</name>
</gene>
<keyword evidence="3" id="KW-1185">Reference proteome</keyword>
<accession>A0A8H5F7U0</accession>
<reference evidence="2 3" key="1">
    <citation type="journal article" date="2020" name="ISME J.">
        <title>Uncovering the hidden diversity of litter-decomposition mechanisms in mushroom-forming fungi.</title>
        <authorList>
            <person name="Floudas D."/>
            <person name="Bentzer J."/>
            <person name="Ahren D."/>
            <person name="Johansson T."/>
            <person name="Persson P."/>
            <person name="Tunlid A."/>
        </authorList>
    </citation>
    <scope>NUCLEOTIDE SEQUENCE [LARGE SCALE GENOMIC DNA]</scope>
    <source>
        <strain evidence="2 3">CBS 101986</strain>
    </source>
</reference>
<feature type="region of interest" description="Disordered" evidence="1">
    <location>
        <begin position="1"/>
        <end position="20"/>
    </location>
</feature>
<evidence type="ECO:0000313" key="3">
    <source>
        <dbReference type="Proteomes" id="UP000567179"/>
    </source>
</evidence>
<dbReference type="AlphaFoldDB" id="A0A8H5F7U0"/>
<comment type="caution">
    <text evidence="2">The sequence shown here is derived from an EMBL/GenBank/DDBJ whole genome shotgun (WGS) entry which is preliminary data.</text>
</comment>
<sequence>MAATTSSVHSPLGEDNNLTLGGAEAKLTRNGTTRTVLPNLGYPLQSTTYGRHRAAQPTLSSVDASPASCTHALVGFPRFGSALLDGSAWLLHRSILESLVAALAYIHQLESLHLRRIVFMLKLMLQRFLETGKTGRFGVPWNE</sequence>
<dbReference type="Proteomes" id="UP000567179">
    <property type="component" value="Unassembled WGS sequence"/>
</dbReference>